<dbReference type="Gene3D" id="3.40.800.10">
    <property type="entry name" value="Ureohydrolase domain"/>
    <property type="match status" value="1"/>
</dbReference>
<name>A0ABN2K5I3_9MICO</name>
<dbReference type="CDD" id="cd09999">
    <property type="entry name" value="Arginase-like_1"/>
    <property type="match status" value="1"/>
</dbReference>
<dbReference type="RefSeq" id="WP_232496696.1">
    <property type="nucleotide sequence ID" value="NZ_BAAANH010000001.1"/>
</dbReference>
<comment type="similarity">
    <text evidence="4">Belongs to the arginase family.</text>
</comment>
<proteinExistence type="inferred from homology"/>
<organism evidence="5 6">
    <name type="scientific">Agromyces humatus</name>
    <dbReference type="NCBI Taxonomy" id="279573"/>
    <lineage>
        <taxon>Bacteria</taxon>
        <taxon>Bacillati</taxon>
        <taxon>Actinomycetota</taxon>
        <taxon>Actinomycetes</taxon>
        <taxon>Micrococcales</taxon>
        <taxon>Microbacteriaceae</taxon>
        <taxon>Agromyces</taxon>
    </lineage>
</organism>
<dbReference type="InterPro" id="IPR006035">
    <property type="entry name" value="Ureohydrolase"/>
</dbReference>
<accession>A0ABN2K5I3</accession>
<evidence type="ECO:0000256" key="4">
    <source>
        <dbReference type="PROSITE-ProRule" id="PRU00742"/>
    </source>
</evidence>
<dbReference type="Proteomes" id="UP001500506">
    <property type="component" value="Unassembled WGS sequence"/>
</dbReference>
<evidence type="ECO:0000256" key="1">
    <source>
        <dbReference type="ARBA" id="ARBA00022723"/>
    </source>
</evidence>
<reference evidence="6" key="1">
    <citation type="journal article" date="2019" name="Int. J. Syst. Evol. Microbiol.">
        <title>The Global Catalogue of Microorganisms (GCM) 10K type strain sequencing project: providing services to taxonomists for standard genome sequencing and annotation.</title>
        <authorList>
            <consortium name="The Broad Institute Genomics Platform"/>
            <consortium name="The Broad Institute Genome Sequencing Center for Infectious Disease"/>
            <person name="Wu L."/>
            <person name="Ma J."/>
        </authorList>
    </citation>
    <scope>NUCLEOTIDE SEQUENCE [LARGE SCALE GENOMIC DNA]</scope>
    <source>
        <strain evidence="6">JCM 14319</strain>
    </source>
</reference>
<gene>
    <name evidence="5" type="ORF">GCM10009747_02420</name>
</gene>
<keyword evidence="2" id="KW-0378">Hydrolase</keyword>
<dbReference type="PROSITE" id="PS51409">
    <property type="entry name" value="ARGINASE_2"/>
    <property type="match status" value="1"/>
</dbReference>
<keyword evidence="1" id="KW-0479">Metal-binding</keyword>
<evidence type="ECO:0000256" key="3">
    <source>
        <dbReference type="ARBA" id="ARBA00023211"/>
    </source>
</evidence>
<dbReference type="SUPFAM" id="SSF52768">
    <property type="entry name" value="Arginase/deacetylase"/>
    <property type="match status" value="1"/>
</dbReference>
<sequence length="285" mass="28918">MPATFVVVPQWQGSVSARAMSHADGATAIQGDLPASTTIVVDVPTEAGESLGTGVQRYSTIRRVRESTDTALDRVPDWAITIGGDCGAAVAGVAHAQARSAGDVAVLWLDAHPDLNTPESSPSGGFGGMALRAIVGDGPDGLALDESTRVAPGRLVLGGVRAVDDEERRFIDEHDVSMLTVEDLAEPAGVVEALESTGAGRVFVHIDLDVLDPSALAGLSYPMPFGIGAPELATLLRAVAARFPLAGASIAGFAPRSPEAASDDLPTILRLVAALTSGAAAAGAA</sequence>
<dbReference type="Pfam" id="PF00491">
    <property type="entry name" value="Arginase"/>
    <property type="match status" value="1"/>
</dbReference>
<dbReference type="PANTHER" id="PTHR43782">
    <property type="entry name" value="ARGINASE"/>
    <property type="match status" value="1"/>
</dbReference>
<evidence type="ECO:0000313" key="6">
    <source>
        <dbReference type="Proteomes" id="UP001500506"/>
    </source>
</evidence>
<dbReference type="PANTHER" id="PTHR43782:SF3">
    <property type="entry name" value="ARGINASE"/>
    <property type="match status" value="1"/>
</dbReference>
<dbReference type="InterPro" id="IPR023696">
    <property type="entry name" value="Ureohydrolase_dom_sf"/>
</dbReference>
<evidence type="ECO:0000256" key="2">
    <source>
        <dbReference type="ARBA" id="ARBA00022801"/>
    </source>
</evidence>
<protein>
    <submittedName>
        <fullName evidence="5">Arginase family protein</fullName>
    </submittedName>
</protein>
<dbReference type="PRINTS" id="PR00116">
    <property type="entry name" value="ARGINASE"/>
</dbReference>
<dbReference type="EMBL" id="BAAANH010000001">
    <property type="protein sequence ID" value="GAA1748767.1"/>
    <property type="molecule type" value="Genomic_DNA"/>
</dbReference>
<comment type="caution">
    <text evidence="5">The sequence shown here is derived from an EMBL/GenBank/DDBJ whole genome shotgun (WGS) entry which is preliminary data.</text>
</comment>
<evidence type="ECO:0000313" key="5">
    <source>
        <dbReference type="EMBL" id="GAA1748767.1"/>
    </source>
</evidence>
<keyword evidence="3" id="KW-0464">Manganese</keyword>
<keyword evidence="6" id="KW-1185">Reference proteome</keyword>